<proteinExistence type="predicted"/>
<accession>A0A0E9SZ20</accession>
<dbReference type="AlphaFoldDB" id="A0A0E9SZ20"/>
<evidence type="ECO:0000313" key="1">
    <source>
        <dbReference type="EMBL" id="JAH45738.1"/>
    </source>
</evidence>
<reference evidence="1" key="1">
    <citation type="submission" date="2014-11" db="EMBL/GenBank/DDBJ databases">
        <authorList>
            <person name="Amaro Gonzalez C."/>
        </authorList>
    </citation>
    <scope>NUCLEOTIDE SEQUENCE</scope>
</reference>
<name>A0A0E9SZ20_ANGAN</name>
<organism evidence="1">
    <name type="scientific">Anguilla anguilla</name>
    <name type="common">European freshwater eel</name>
    <name type="synonym">Muraena anguilla</name>
    <dbReference type="NCBI Taxonomy" id="7936"/>
    <lineage>
        <taxon>Eukaryota</taxon>
        <taxon>Metazoa</taxon>
        <taxon>Chordata</taxon>
        <taxon>Craniata</taxon>
        <taxon>Vertebrata</taxon>
        <taxon>Euteleostomi</taxon>
        <taxon>Actinopterygii</taxon>
        <taxon>Neopterygii</taxon>
        <taxon>Teleostei</taxon>
        <taxon>Anguilliformes</taxon>
        <taxon>Anguillidae</taxon>
        <taxon>Anguilla</taxon>
    </lineage>
</organism>
<dbReference type="EMBL" id="GBXM01062839">
    <property type="protein sequence ID" value="JAH45738.1"/>
    <property type="molecule type" value="Transcribed_RNA"/>
</dbReference>
<reference evidence="1" key="2">
    <citation type="journal article" date="2015" name="Fish Shellfish Immunol.">
        <title>Early steps in the European eel (Anguilla anguilla)-Vibrio vulnificus interaction in the gills: Role of the RtxA13 toxin.</title>
        <authorList>
            <person name="Callol A."/>
            <person name="Pajuelo D."/>
            <person name="Ebbesson L."/>
            <person name="Teles M."/>
            <person name="MacKenzie S."/>
            <person name="Amaro C."/>
        </authorList>
    </citation>
    <scope>NUCLEOTIDE SEQUENCE</scope>
</reference>
<protein>
    <submittedName>
        <fullName evidence="1">Uncharacterized protein</fullName>
    </submittedName>
</protein>
<sequence length="35" mass="4108">MLITPQTLQCRTNRNQCGPDYFWGTCYVAYTVYSI</sequence>